<dbReference type="Proteomes" id="UP000283834">
    <property type="component" value="Unassembled WGS sequence"/>
</dbReference>
<evidence type="ECO:0000313" key="16">
    <source>
        <dbReference type="EMBL" id="RGT42040.1"/>
    </source>
</evidence>
<keyword evidence="7 15" id="KW-0238">DNA-binding</keyword>
<dbReference type="Gene3D" id="1.10.10.60">
    <property type="entry name" value="Homeodomain-like"/>
    <property type="match status" value="2"/>
</dbReference>
<dbReference type="STRING" id="33038.GCA_900067245_01106"/>
<dbReference type="Proteomes" id="UP000283992">
    <property type="component" value="Unassembled WGS sequence"/>
</dbReference>
<dbReference type="CDD" id="cd17536">
    <property type="entry name" value="REC_YesN-like"/>
    <property type="match status" value="1"/>
</dbReference>
<evidence type="ECO:0000313" key="13">
    <source>
        <dbReference type="EMBL" id="NSI58528.1"/>
    </source>
</evidence>
<dbReference type="SUPFAM" id="SSF46689">
    <property type="entry name" value="Homeodomain-like"/>
    <property type="match status" value="1"/>
</dbReference>
<evidence type="ECO:0000313" key="19">
    <source>
        <dbReference type="Proteomes" id="UP000283834"/>
    </source>
</evidence>
<dbReference type="PROSITE" id="PS01124">
    <property type="entry name" value="HTH_ARAC_FAMILY_2"/>
    <property type="match status" value="1"/>
</dbReference>
<evidence type="ECO:0000313" key="17">
    <source>
        <dbReference type="EMBL" id="RHJ10743.1"/>
    </source>
</evidence>
<dbReference type="EMBL" id="JAAIRY010000017">
    <property type="protein sequence ID" value="NSI65709.1"/>
    <property type="molecule type" value="Genomic_DNA"/>
</dbReference>
<accession>A0A2N5NR92</accession>
<keyword evidence="3" id="KW-0963">Cytoplasm</keyword>
<comment type="caution">
    <text evidence="13">The sequence shown here is derived from an EMBL/GenBank/DDBJ whole genome shotgun (WGS) entry which is preliminary data.</text>
</comment>
<evidence type="ECO:0000256" key="3">
    <source>
        <dbReference type="ARBA" id="ARBA00022490"/>
    </source>
</evidence>
<dbReference type="InterPro" id="IPR041522">
    <property type="entry name" value="CdaR_GGDEF"/>
</dbReference>
<evidence type="ECO:0000313" key="18">
    <source>
        <dbReference type="Proteomes" id="UP000235093"/>
    </source>
</evidence>
<feature type="domain" description="Response regulatory" evidence="12">
    <location>
        <begin position="42"/>
        <end position="159"/>
    </location>
</feature>
<dbReference type="InterPro" id="IPR009057">
    <property type="entry name" value="Homeodomain-like_sf"/>
</dbReference>
<dbReference type="EMBL" id="JAAIRV010000015">
    <property type="protein sequence ID" value="NSI58528.1"/>
    <property type="molecule type" value="Genomic_DNA"/>
</dbReference>
<dbReference type="Pfam" id="PF00072">
    <property type="entry name" value="Response_reg"/>
    <property type="match status" value="1"/>
</dbReference>
<dbReference type="GO" id="GO:0003700">
    <property type="term" value="F:DNA-binding transcription factor activity"/>
    <property type="evidence" value="ECO:0007669"/>
    <property type="project" value="InterPro"/>
</dbReference>
<dbReference type="AlphaFoldDB" id="A0A2N5NR92"/>
<feature type="domain" description="HTH araC/xylS-type" evidence="11">
    <location>
        <begin position="473"/>
        <end position="572"/>
    </location>
</feature>
<evidence type="ECO:0000313" key="20">
    <source>
        <dbReference type="Proteomes" id="UP000283992"/>
    </source>
</evidence>
<name>A0A2N5NR92_MEDGN</name>
<dbReference type="GO" id="GO:0043565">
    <property type="term" value="F:sequence-specific DNA binding"/>
    <property type="evidence" value="ECO:0007669"/>
    <property type="project" value="InterPro"/>
</dbReference>
<dbReference type="InterPro" id="IPR018060">
    <property type="entry name" value="HTH_AraC"/>
</dbReference>
<keyword evidence="6" id="KW-0805">Transcription regulation</keyword>
<keyword evidence="8" id="KW-0804">Transcription</keyword>
<evidence type="ECO:0000256" key="2">
    <source>
        <dbReference type="ARBA" id="ARBA00018672"/>
    </source>
</evidence>
<reference evidence="15 18" key="1">
    <citation type="journal article" date="2017" name="Genome Med.">
        <title>A novel Ruminococcus gnavus clade enriched in inflammatory bowel disease patients.</title>
        <authorList>
            <person name="Hall A.B."/>
            <person name="Yassour M."/>
            <person name="Sauk J."/>
            <person name="Garner A."/>
            <person name="Jiang X."/>
            <person name="Arthur T."/>
            <person name="Lagoudas G.K."/>
            <person name="Vatanen T."/>
            <person name="Fornelos N."/>
            <person name="Wilson R."/>
            <person name="Bertha M."/>
            <person name="Cohen M."/>
            <person name="Garber J."/>
            <person name="Khalili H."/>
            <person name="Gevers D."/>
            <person name="Ananthakrishnan A.N."/>
            <person name="Kugathasan S."/>
            <person name="Lander E.S."/>
            <person name="Blainey P."/>
            <person name="Vlamakis H."/>
            <person name="Xavier R.J."/>
            <person name="Huttenhower C."/>
        </authorList>
    </citation>
    <scope>NUCLEOTIDE SEQUENCE [LARGE SCALE GENOMIC DNA]</scope>
    <source>
        <strain evidence="15 18">RJX1125</strain>
    </source>
</reference>
<evidence type="ECO:0000256" key="4">
    <source>
        <dbReference type="ARBA" id="ARBA00022553"/>
    </source>
</evidence>
<evidence type="ECO:0000259" key="12">
    <source>
        <dbReference type="PROSITE" id="PS50110"/>
    </source>
</evidence>
<dbReference type="InterPro" id="IPR011006">
    <property type="entry name" value="CheY-like_superfamily"/>
</dbReference>
<dbReference type="EMBL" id="QRWQ01000001">
    <property type="protein sequence ID" value="RGT42040.1"/>
    <property type="molecule type" value="Genomic_DNA"/>
</dbReference>
<dbReference type="PROSITE" id="PS50110">
    <property type="entry name" value="RESPONSE_REGULATORY"/>
    <property type="match status" value="1"/>
</dbReference>
<comment type="function">
    <text evidence="9">May play the central regulatory role in sporulation. It may be an element of the effector pathway responsible for the activation of sporulation genes in response to nutritional stress. Spo0A may act in concert with spo0H (a sigma factor) to control the expression of some genes that are critical to the sporulation process.</text>
</comment>
<evidence type="ECO:0000256" key="7">
    <source>
        <dbReference type="ARBA" id="ARBA00023125"/>
    </source>
</evidence>
<gene>
    <name evidence="15" type="ORF">CDL23_03365</name>
    <name evidence="17" type="ORF">DW142_10640</name>
    <name evidence="16" type="ORF">DWX36_01390</name>
    <name evidence="14" type="ORF">G4981_10550</name>
    <name evidence="13" type="ORF">G4993_08950</name>
</gene>
<evidence type="ECO:0000313" key="15">
    <source>
        <dbReference type="EMBL" id="PLT76904.1"/>
    </source>
</evidence>
<evidence type="ECO:0000313" key="14">
    <source>
        <dbReference type="EMBL" id="NSI65709.1"/>
    </source>
</evidence>
<proteinExistence type="predicted"/>
<dbReference type="PANTHER" id="PTHR42713">
    <property type="entry name" value="HISTIDINE KINASE-RELATED"/>
    <property type="match status" value="1"/>
</dbReference>
<dbReference type="Pfam" id="PF17853">
    <property type="entry name" value="GGDEF_2"/>
    <property type="match status" value="1"/>
</dbReference>
<dbReference type="EMBL" id="QRLN01000014">
    <property type="protein sequence ID" value="RHJ10743.1"/>
    <property type="molecule type" value="Genomic_DNA"/>
</dbReference>
<dbReference type="Proteomes" id="UP001296581">
    <property type="component" value="Unassembled WGS sequence"/>
</dbReference>
<keyword evidence="4 10" id="KW-0597">Phosphoprotein</keyword>
<dbReference type="Proteomes" id="UP001296580">
    <property type="component" value="Unassembled WGS sequence"/>
</dbReference>
<evidence type="ECO:0000256" key="1">
    <source>
        <dbReference type="ARBA" id="ARBA00004496"/>
    </source>
</evidence>
<dbReference type="SUPFAM" id="SSF52172">
    <property type="entry name" value="CheY-like"/>
    <property type="match status" value="1"/>
</dbReference>
<reference evidence="13" key="3">
    <citation type="journal article" date="2020" name="Cell Host Microbe">
        <title>Functional and Genomic Variation between Human-Derived Isolates of Lachnospiraceae Reveals Inter- and Intra-Species Diversity.</title>
        <authorList>
            <person name="Sorbara M.T."/>
            <person name="Littmann E.R."/>
            <person name="Fontana E."/>
            <person name="Moody T.U."/>
            <person name="Kohout C.E."/>
            <person name="Gjonbalaj M."/>
            <person name="Eaton V."/>
            <person name="Seok R."/>
            <person name="Leiner I.M."/>
            <person name="Pamer E.G."/>
        </authorList>
    </citation>
    <scope>NUCLEOTIDE SEQUENCE</scope>
    <source>
        <strain evidence="14">MSK.11.9</strain>
        <strain evidence="13">MSK.15.32</strain>
    </source>
</reference>
<evidence type="ECO:0000259" key="11">
    <source>
        <dbReference type="PROSITE" id="PS01124"/>
    </source>
</evidence>
<reference evidence="13" key="4">
    <citation type="submission" date="2020-02" db="EMBL/GenBank/DDBJ databases">
        <authorList>
            <person name="Littmann E."/>
            <person name="Sorbara M."/>
        </authorList>
    </citation>
    <scope>NUCLEOTIDE SEQUENCE</scope>
    <source>
        <strain evidence="14">MSK.11.9</strain>
        <strain evidence="13">MSK.15.32</strain>
    </source>
</reference>
<dbReference type="SMART" id="SM00448">
    <property type="entry name" value="REC"/>
    <property type="match status" value="1"/>
</dbReference>
<evidence type="ECO:0000256" key="6">
    <source>
        <dbReference type="ARBA" id="ARBA00023015"/>
    </source>
</evidence>
<dbReference type="GO" id="GO:0000160">
    <property type="term" value="P:phosphorelay signal transduction system"/>
    <property type="evidence" value="ECO:0007669"/>
    <property type="project" value="UniProtKB-KW"/>
</dbReference>
<sequence length="573" mass="66062">MYKRKSPPKFLLSQYSALLYTRRRNFCVFDRSHRWEDTKVYKVLLVDDEILVREAISAKIEWGHLGFELVGDCENGKAAIEFLKENPVDVVLTDICMPYLDGMGLSKYIYENMPQTRIIIFSGYSDFEYAKQAIQYKVAEYLLKPVTAKELTEVLTRIREKLDSERTEEERIDALQKAYRTYTKNEALIISKTLSRLLQGTQAIETSMEELKEFGIELGGAFYRVVTTDIDVYSSLYDTNDELKKESALMSFVVENISNEIVSDYNAGIAYRDSDSRVCMLLWSDNPKEFSQEIQVICREIQKTVKEAMQLSVSIGIGFCVEKLEELPKSYESAVATLKYRYTKGSGQVYDCESPMSCGNLLELEQDFKDIEEAAKNQQSEELMDILDHVEKWISHGYVTRNQAVSWLRQIMMIIYGVVRRANEDFQMDERDIGDVMESRSFTNAMEKVRAYVKRAMEAMEMAGQSSGERWARLALEYLKKNYGNPSLSLNDVCEHLNISTSRFSSVFKEATGKTFTEALNGIRMDRAKQLLRETSLKNYEIAEKVGFSDPHYFSIAFKKSTGLTPKEYSREK</sequence>
<feature type="modified residue" description="4-aspartylphosphate" evidence="10">
    <location>
        <position position="94"/>
    </location>
</feature>
<evidence type="ECO:0000256" key="9">
    <source>
        <dbReference type="ARBA" id="ARBA00024867"/>
    </source>
</evidence>
<dbReference type="GO" id="GO:0005737">
    <property type="term" value="C:cytoplasm"/>
    <property type="evidence" value="ECO:0007669"/>
    <property type="project" value="UniProtKB-SubCell"/>
</dbReference>
<dbReference type="InterPro" id="IPR001789">
    <property type="entry name" value="Sig_transdc_resp-reg_receiver"/>
</dbReference>
<dbReference type="Pfam" id="PF12833">
    <property type="entry name" value="HTH_18"/>
    <property type="match status" value="1"/>
</dbReference>
<evidence type="ECO:0000256" key="5">
    <source>
        <dbReference type="ARBA" id="ARBA00023012"/>
    </source>
</evidence>
<dbReference type="InterPro" id="IPR051552">
    <property type="entry name" value="HptR"/>
</dbReference>
<comment type="subcellular location">
    <subcellularLocation>
        <location evidence="1">Cytoplasm</location>
    </subcellularLocation>
</comment>
<keyword evidence="5" id="KW-0902">Two-component regulatory system</keyword>
<dbReference type="SMART" id="SM00342">
    <property type="entry name" value="HTH_ARAC"/>
    <property type="match status" value="1"/>
</dbReference>
<organism evidence="13 21">
    <name type="scientific">Mediterraneibacter gnavus</name>
    <name type="common">Ruminococcus gnavus</name>
    <dbReference type="NCBI Taxonomy" id="33038"/>
    <lineage>
        <taxon>Bacteria</taxon>
        <taxon>Bacillati</taxon>
        <taxon>Bacillota</taxon>
        <taxon>Clostridia</taxon>
        <taxon>Lachnospirales</taxon>
        <taxon>Lachnospiraceae</taxon>
        <taxon>Mediterraneibacter</taxon>
    </lineage>
</organism>
<dbReference type="Proteomes" id="UP000235093">
    <property type="component" value="Unassembled WGS sequence"/>
</dbReference>
<protein>
    <recommendedName>
        <fullName evidence="2">Stage 0 sporulation protein A homolog</fullName>
    </recommendedName>
</protein>
<evidence type="ECO:0000256" key="10">
    <source>
        <dbReference type="PROSITE-ProRule" id="PRU00169"/>
    </source>
</evidence>
<dbReference type="Gene3D" id="3.40.50.2300">
    <property type="match status" value="1"/>
</dbReference>
<evidence type="ECO:0000313" key="21">
    <source>
        <dbReference type="Proteomes" id="UP001296580"/>
    </source>
</evidence>
<dbReference type="PANTHER" id="PTHR42713:SF3">
    <property type="entry name" value="TRANSCRIPTIONAL REGULATORY PROTEIN HPTR"/>
    <property type="match status" value="1"/>
</dbReference>
<dbReference type="EMBL" id="NIHT01000004">
    <property type="protein sequence ID" value="PLT76904.1"/>
    <property type="molecule type" value="Genomic_DNA"/>
</dbReference>
<evidence type="ECO:0000256" key="8">
    <source>
        <dbReference type="ARBA" id="ARBA00023163"/>
    </source>
</evidence>
<reference evidence="19 20" key="2">
    <citation type="submission" date="2018-08" db="EMBL/GenBank/DDBJ databases">
        <title>A genome reference for cultivated species of the human gut microbiota.</title>
        <authorList>
            <person name="Zou Y."/>
            <person name="Xue W."/>
            <person name="Luo G."/>
        </authorList>
    </citation>
    <scope>NUCLEOTIDE SEQUENCE [LARGE SCALE GENOMIC DNA]</scope>
    <source>
        <strain evidence="16 19">AF19-16AC</strain>
        <strain evidence="17 20">AM12-54</strain>
    </source>
</reference>